<accession>A0A5N6NGS8</accession>
<keyword evidence="2" id="KW-1185">Reference proteome</keyword>
<name>A0A5N6NGS8_9ASTR</name>
<dbReference type="EMBL" id="SZYD01000011">
    <property type="protein sequence ID" value="KAD4888124.1"/>
    <property type="molecule type" value="Genomic_DNA"/>
</dbReference>
<protein>
    <submittedName>
        <fullName evidence="1">Uncharacterized protein</fullName>
    </submittedName>
</protein>
<dbReference type="Proteomes" id="UP000326396">
    <property type="component" value="Linkage Group LG19"/>
</dbReference>
<comment type="caution">
    <text evidence="1">The sequence shown here is derived from an EMBL/GenBank/DDBJ whole genome shotgun (WGS) entry which is preliminary data.</text>
</comment>
<sequence length="106" mass="11942">MDQTTTNRVMVFNGLGQSLEILDVKILVSGNKAVALPYLLFHQTKLNSYSLSHLVLLHYRLHHVWTLYAVAQDLGQVKQVQGLTIAANKQVYNCSRMVLGCRLCVE</sequence>
<organism evidence="1 2">
    <name type="scientific">Mikania micrantha</name>
    <name type="common">bitter vine</name>
    <dbReference type="NCBI Taxonomy" id="192012"/>
    <lineage>
        <taxon>Eukaryota</taxon>
        <taxon>Viridiplantae</taxon>
        <taxon>Streptophyta</taxon>
        <taxon>Embryophyta</taxon>
        <taxon>Tracheophyta</taxon>
        <taxon>Spermatophyta</taxon>
        <taxon>Magnoliopsida</taxon>
        <taxon>eudicotyledons</taxon>
        <taxon>Gunneridae</taxon>
        <taxon>Pentapetalae</taxon>
        <taxon>asterids</taxon>
        <taxon>campanulids</taxon>
        <taxon>Asterales</taxon>
        <taxon>Asteraceae</taxon>
        <taxon>Asteroideae</taxon>
        <taxon>Heliantheae alliance</taxon>
        <taxon>Eupatorieae</taxon>
        <taxon>Mikania</taxon>
    </lineage>
</organism>
<reference evidence="1 2" key="1">
    <citation type="submission" date="2019-05" db="EMBL/GenBank/DDBJ databases">
        <title>Mikania micrantha, genome provides insights into the molecular mechanism of rapid growth.</title>
        <authorList>
            <person name="Liu B."/>
        </authorList>
    </citation>
    <scope>NUCLEOTIDE SEQUENCE [LARGE SCALE GENOMIC DNA]</scope>
    <source>
        <strain evidence="1">NLD-2019</strain>
        <tissue evidence="1">Leaf</tissue>
    </source>
</reference>
<evidence type="ECO:0000313" key="2">
    <source>
        <dbReference type="Proteomes" id="UP000326396"/>
    </source>
</evidence>
<proteinExistence type="predicted"/>
<evidence type="ECO:0000313" key="1">
    <source>
        <dbReference type="EMBL" id="KAD4888124.1"/>
    </source>
</evidence>
<dbReference type="AlphaFoldDB" id="A0A5N6NGS8"/>
<gene>
    <name evidence="1" type="ORF">E3N88_20197</name>
</gene>